<dbReference type="Pfam" id="PF02348">
    <property type="entry name" value="CTP_transf_3"/>
    <property type="match status" value="1"/>
</dbReference>
<organism evidence="1">
    <name type="scientific">freshwater metagenome</name>
    <dbReference type="NCBI Taxonomy" id="449393"/>
    <lineage>
        <taxon>unclassified sequences</taxon>
        <taxon>metagenomes</taxon>
        <taxon>ecological metagenomes</taxon>
    </lineage>
</organism>
<dbReference type="InterPro" id="IPR003329">
    <property type="entry name" value="Cytidylyl_trans"/>
</dbReference>
<reference evidence="1" key="1">
    <citation type="submission" date="2020-05" db="EMBL/GenBank/DDBJ databases">
        <authorList>
            <person name="Chiriac C."/>
            <person name="Salcher M."/>
            <person name="Ghai R."/>
            <person name="Kavagutti S V."/>
        </authorList>
    </citation>
    <scope>NUCLEOTIDE SEQUENCE</scope>
</reference>
<dbReference type="PANTHER" id="PTHR21485">
    <property type="entry name" value="HAD SUPERFAMILY MEMBERS CMAS AND KDSC"/>
    <property type="match status" value="1"/>
</dbReference>
<evidence type="ECO:0000313" key="1">
    <source>
        <dbReference type="EMBL" id="CAB4967323.1"/>
    </source>
</evidence>
<dbReference type="SUPFAM" id="SSF53448">
    <property type="entry name" value="Nucleotide-diphospho-sugar transferases"/>
    <property type="match status" value="1"/>
</dbReference>
<dbReference type="Gene3D" id="3.90.550.10">
    <property type="entry name" value="Spore Coat Polysaccharide Biosynthesis Protein SpsA, Chain A"/>
    <property type="match status" value="1"/>
</dbReference>
<name>A0A6J7LKP5_9ZZZZ</name>
<dbReference type="CDD" id="cd02513">
    <property type="entry name" value="CMP-NeuAc_Synthase"/>
    <property type="match status" value="1"/>
</dbReference>
<dbReference type="InterPro" id="IPR029044">
    <property type="entry name" value="Nucleotide-diphossugar_trans"/>
</dbReference>
<proteinExistence type="predicted"/>
<accession>A0A6J7LKP5</accession>
<dbReference type="PANTHER" id="PTHR21485:SF6">
    <property type="entry name" value="N-ACYLNEURAMINATE CYTIDYLYLTRANSFERASE-RELATED"/>
    <property type="match status" value="1"/>
</dbReference>
<protein>
    <submittedName>
        <fullName evidence="1">Unannotated protein</fullName>
    </submittedName>
</protein>
<dbReference type="EMBL" id="CAFBNE010000138">
    <property type="protein sequence ID" value="CAB4967323.1"/>
    <property type="molecule type" value="Genomic_DNA"/>
</dbReference>
<sequence length="240" mass="26111">MARPALTLARWDLIGKQSVLAIVPARGGSRAIPRKNLAELAGMPLIQWTFNAALASAYIDGLVISTDDREVKSLGLQQGIDVLDRPQDLAGDMTTAAEVIAHAITATEHTGILVYLQPTSPLRTTDDIDQSLDLLVSGDAQGVVSVTEVAENPEWMYRLSTTDSVLEPIVPNHAAFRRQDLPRTVRLNGAVYCAPTELLMPDGNFFRLRLAGFEMPASRSIDIDEPADLELARQRVEGRG</sequence>
<dbReference type="AlphaFoldDB" id="A0A6J7LKP5"/>
<dbReference type="InterPro" id="IPR050793">
    <property type="entry name" value="CMP-NeuNAc_synthase"/>
</dbReference>
<dbReference type="GO" id="GO:0008781">
    <property type="term" value="F:N-acylneuraminate cytidylyltransferase activity"/>
    <property type="evidence" value="ECO:0007669"/>
    <property type="project" value="TreeGrafter"/>
</dbReference>
<gene>
    <name evidence="1" type="ORF">UFOPK3772_02941</name>
</gene>